<protein>
    <submittedName>
        <fullName evidence="1">Uncharacterized protein</fullName>
    </submittedName>
</protein>
<dbReference type="Proteomes" id="UP000184164">
    <property type="component" value="Unassembled WGS sequence"/>
</dbReference>
<accession>A0A1M5FAG1</accession>
<sequence length="255" mass="28625">MTRKELNIFFWTALSMILLVACSKNNETEQDESPWNKNNTVTIQFYSRLNNETLFQTSSYTELVNQLQNQPHRVAILHCADASLNTANQLNPTVSIAAQAGKVPLFNKSSLSDNEVRGSGVLIGHTTTEMKTLPVADGCTWFSIPTYGSPILFMSFSTISFEEGTHISPGATIIRENIDDETVMIGTINKTLREQLESEFPSEIYRFVSIEGTSSANSQAIFILTTKRWIVRESTEIQIDNKKISSFQIQVEKLE</sequence>
<dbReference type="PROSITE" id="PS51257">
    <property type="entry name" value="PROKAR_LIPOPROTEIN"/>
    <property type="match status" value="1"/>
</dbReference>
<dbReference type="EMBL" id="FQUM01000011">
    <property type="protein sequence ID" value="SHF88398.1"/>
    <property type="molecule type" value="Genomic_DNA"/>
</dbReference>
<name>A0A1M5FAG1_9BACT</name>
<evidence type="ECO:0000313" key="1">
    <source>
        <dbReference type="EMBL" id="SHF88398.1"/>
    </source>
</evidence>
<dbReference type="AlphaFoldDB" id="A0A1M5FAG1"/>
<proteinExistence type="predicted"/>
<gene>
    <name evidence="1" type="ORF">SAMN05444274_11184</name>
</gene>
<organism evidence="1 2">
    <name type="scientific">Mariniphaga anaerophila</name>
    <dbReference type="NCBI Taxonomy" id="1484053"/>
    <lineage>
        <taxon>Bacteria</taxon>
        <taxon>Pseudomonadati</taxon>
        <taxon>Bacteroidota</taxon>
        <taxon>Bacteroidia</taxon>
        <taxon>Marinilabiliales</taxon>
        <taxon>Prolixibacteraceae</taxon>
        <taxon>Mariniphaga</taxon>
    </lineage>
</organism>
<reference evidence="1 2" key="1">
    <citation type="submission" date="2016-11" db="EMBL/GenBank/DDBJ databases">
        <authorList>
            <person name="Jaros S."/>
            <person name="Januszkiewicz K."/>
            <person name="Wedrychowicz H."/>
        </authorList>
    </citation>
    <scope>NUCLEOTIDE SEQUENCE [LARGE SCALE GENOMIC DNA]</scope>
    <source>
        <strain evidence="1 2">DSM 26910</strain>
    </source>
</reference>
<dbReference type="STRING" id="1484053.SAMN05444274_11184"/>
<evidence type="ECO:0000313" key="2">
    <source>
        <dbReference type="Proteomes" id="UP000184164"/>
    </source>
</evidence>
<keyword evidence="2" id="KW-1185">Reference proteome</keyword>